<dbReference type="AlphaFoldDB" id="A0AAU9D9K8"/>
<feature type="domain" description="Helicase ATP-binding" evidence="16">
    <location>
        <begin position="279"/>
        <end position="440"/>
    </location>
</feature>
<sequence>MERYKKLYIKLEEANIKGLGEKTIEKLNKIKVITVKDLLYNFPRGYEDRRNIKKISNVRVGEFVTLRGIILTGELIRTRNKKVIYKIKLRDESGIIEVSWFQMPYLKNKLIPGKEIYVIGEIKRDYYLKMVNPEYEYVSEKVKYKAEILPNYSLISGLSQKIMRKIIKNCIEKYKEYILELIPDEIINKYKLLNRDEAIALIHFPKNNKDIEMCKHRFAVEELLMLEFKILYGRYKLENENNRKYYLLDKKDKVKDFLKELNFDLTNAQKRVITDIYKEIKNGKIVNRLIQGDVGSGKTIVAIIMLLYMADNGYQGVFMAPTEILAEQHYLGMVDRLNEIGIRMEILTGSIKGKQKEEILNKIKYGLVDIVVGTHALIEDNVKFKKLGLIVIDEQHKFGVIQRKRLREKGVLANLIVMSATPIPRSLALSIYGDLDVSIIDELPPGRQAIRTKWIKNGNEIEQMYKFIKSKLSEGRQCYIVAPLIEESEKLNLQSAVELYEKLKNGYFKKNSVKILHGRMKRNEKEEIMREFVKNRIQILVSTTVIEVGVNVPNASIMVISNSERFGLAQLHQLRGRVGRGEHKSYCFLLSDTKNEISKTRLKIMEESTDGFKIAEEDLKLRKSGEIFGTKQSGISDLRFVDIVHDIKTIKLAREEAKKYLSESKGKINNKILKFEIEKNI</sequence>
<dbReference type="RefSeq" id="WP_307905203.1">
    <property type="nucleotide sequence ID" value="NZ_AP027059.1"/>
</dbReference>
<keyword evidence="19" id="KW-1185">Reference proteome</keyword>
<accession>A0AAU9D9K8</accession>
<keyword evidence="3 15" id="KW-0547">Nucleotide-binding</keyword>
<dbReference type="Pfam" id="PF17191">
    <property type="entry name" value="RecG_wedge"/>
    <property type="match status" value="1"/>
</dbReference>
<dbReference type="GO" id="GO:0006310">
    <property type="term" value="P:DNA recombination"/>
    <property type="evidence" value="ECO:0007669"/>
    <property type="project" value="UniProtKB-UniRule"/>
</dbReference>
<dbReference type="NCBIfam" id="NF008165">
    <property type="entry name" value="PRK10917.1-3"/>
    <property type="match status" value="1"/>
</dbReference>
<dbReference type="NCBIfam" id="TIGR00643">
    <property type="entry name" value="recG"/>
    <property type="match status" value="1"/>
</dbReference>
<dbReference type="CDD" id="cd04488">
    <property type="entry name" value="RecG_wedge_OBF"/>
    <property type="match status" value="1"/>
</dbReference>
<dbReference type="Pfam" id="PF19833">
    <property type="entry name" value="RecG_dom3_C"/>
    <property type="match status" value="1"/>
</dbReference>
<keyword evidence="10 15" id="KW-0234">DNA repair</keyword>
<dbReference type="SMART" id="SM00487">
    <property type="entry name" value="DEXDc"/>
    <property type="match status" value="1"/>
</dbReference>
<keyword evidence="8" id="KW-0238">DNA-binding</keyword>
<evidence type="ECO:0000256" key="2">
    <source>
        <dbReference type="ARBA" id="ARBA00017846"/>
    </source>
</evidence>
<dbReference type="PANTHER" id="PTHR47964">
    <property type="entry name" value="ATP-DEPENDENT DNA HELICASE HOMOLOG RECG, CHLOROPLASTIC"/>
    <property type="match status" value="1"/>
</dbReference>
<comment type="catalytic activity">
    <reaction evidence="12 15">
        <text>Couples ATP hydrolysis with the unwinding of duplex DNA by translocating in the 3'-5' direction.</text>
        <dbReference type="EC" id="5.6.2.4"/>
    </reaction>
</comment>
<evidence type="ECO:0000313" key="19">
    <source>
        <dbReference type="Proteomes" id="UP001321582"/>
    </source>
</evidence>
<dbReference type="Gene3D" id="2.40.50.140">
    <property type="entry name" value="Nucleic acid-binding proteins"/>
    <property type="match status" value="1"/>
</dbReference>
<keyword evidence="5 15" id="KW-0378">Hydrolase</keyword>
<dbReference type="InterPro" id="IPR027417">
    <property type="entry name" value="P-loop_NTPase"/>
</dbReference>
<keyword evidence="11" id="KW-0413">Isomerase</keyword>
<evidence type="ECO:0000259" key="17">
    <source>
        <dbReference type="PROSITE" id="PS51194"/>
    </source>
</evidence>
<comment type="function">
    <text evidence="15">Plays a critical role in recombination and DNA repair. Helps process Holliday junction intermediates to mature products by catalyzing branch migration. Has replication fork regression activity, unwinds stalled or blocked replication forks to make a HJ that can be resolved. Has a DNA unwinding activity characteristic of a DNA helicase with 3'-5' polarity.</text>
</comment>
<dbReference type="InterPro" id="IPR001650">
    <property type="entry name" value="Helicase_C-like"/>
</dbReference>
<evidence type="ECO:0000259" key="16">
    <source>
        <dbReference type="PROSITE" id="PS51192"/>
    </source>
</evidence>
<proteinExistence type="inferred from homology"/>
<dbReference type="EMBL" id="AP027059">
    <property type="protein sequence ID" value="BDU50271.1"/>
    <property type="molecule type" value="Genomic_DNA"/>
</dbReference>
<dbReference type="CDD" id="cd17992">
    <property type="entry name" value="DEXHc_RecG"/>
    <property type="match status" value="1"/>
</dbReference>
<dbReference type="GO" id="GO:0016787">
    <property type="term" value="F:hydrolase activity"/>
    <property type="evidence" value="ECO:0007669"/>
    <property type="project" value="UniProtKB-KW"/>
</dbReference>
<evidence type="ECO:0000256" key="4">
    <source>
        <dbReference type="ARBA" id="ARBA00022763"/>
    </source>
</evidence>
<dbReference type="InterPro" id="IPR014001">
    <property type="entry name" value="Helicase_ATP-bd"/>
</dbReference>
<dbReference type="InterPro" id="IPR011545">
    <property type="entry name" value="DEAD/DEAH_box_helicase_dom"/>
</dbReference>
<dbReference type="PROSITE" id="PS51194">
    <property type="entry name" value="HELICASE_CTER"/>
    <property type="match status" value="1"/>
</dbReference>
<comment type="similarity">
    <text evidence="1 15">Belongs to the helicase family. RecG subfamily.</text>
</comment>
<evidence type="ECO:0000256" key="7">
    <source>
        <dbReference type="ARBA" id="ARBA00022840"/>
    </source>
</evidence>
<evidence type="ECO:0000313" key="18">
    <source>
        <dbReference type="EMBL" id="BDU50271.1"/>
    </source>
</evidence>
<evidence type="ECO:0000256" key="10">
    <source>
        <dbReference type="ARBA" id="ARBA00023204"/>
    </source>
</evidence>
<evidence type="ECO:0000256" key="8">
    <source>
        <dbReference type="ARBA" id="ARBA00023125"/>
    </source>
</evidence>
<evidence type="ECO:0000256" key="6">
    <source>
        <dbReference type="ARBA" id="ARBA00022806"/>
    </source>
</evidence>
<keyword evidence="9 15" id="KW-0233">DNA recombination</keyword>
<dbReference type="Proteomes" id="UP001321582">
    <property type="component" value="Chromosome"/>
</dbReference>
<dbReference type="InterPro" id="IPR004609">
    <property type="entry name" value="ATP-dep_DNA_helicase_RecG"/>
</dbReference>
<protein>
    <recommendedName>
        <fullName evidence="2 15">ATP-dependent DNA helicase RecG</fullName>
        <ecNumber evidence="13 15">5.6.2.4</ecNumber>
    </recommendedName>
</protein>
<comment type="catalytic activity">
    <reaction evidence="14 15">
        <text>ATP + H2O = ADP + phosphate + H(+)</text>
        <dbReference type="Rhea" id="RHEA:13065"/>
        <dbReference type="ChEBI" id="CHEBI:15377"/>
        <dbReference type="ChEBI" id="CHEBI:15378"/>
        <dbReference type="ChEBI" id="CHEBI:30616"/>
        <dbReference type="ChEBI" id="CHEBI:43474"/>
        <dbReference type="ChEBI" id="CHEBI:456216"/>
        <dbReference type="EC" id="5.6.2.4"/>
    </reaction>
</comment>
<evidence type="ECO:0000256" key="11">
    <source>
        <dbReference type="ARBA" id="ARBA00023235"/>
    </source>
</evidence>
<dbReference type="GO" id="GO:0043138">
    <property type="term" value="F:3'-5' DNA helicase activity"/>
    <property type="evidence" value="ECO:0007669"/>
    <property type="project" value="UniProtKB-EC"/>
</dbReference>
<gene>
    <name evidence="18" type="primary">recG</name>
    <name evidence="18" type="ORF">HLVA_08400</name>
</gene>
<dbReference type="Pfam" id="PF00270">
    <property type="entry name" value="DEAD"/>
    <property type="match status" value="1"/>
</dbReference>
<keyword evidence="7 15" id="KW-0067">ATP-binding</keyword>
<dbReference type="GO" id="GO:0003677">
    <property type="term" value="F:DNA binding"/>
    <property type="evidence" value="ECO:0007669"/>
    <property type="project" value="UniProtKB-KW"/>
</dbReference>
<name>A0AAU9D9K8_9FUSO</name>
<dbReference type="PROSITE" id="PS51192">
    <property type="entry name" value="HELICASE_ATP_BIND_1"/>
    <property type="match status" value="1"/>
</dbReference>
<evidence type="ECO:0000256" key="9">
    <source>
        <dbReference type="ARBA" id="ARBA00023172"/>
    </source>
</evidence>
<dbReference type="NCBIfam" id="NF008168">
    <property type="entry name" value="PRK10917.2-2"/>
    <property type="match status" value="1"/>
</dbReference>
<reference evidence="18 19" key="1">
    <citation type="submission" date="2022-11" db="EMBL/GenBank/DDBJ databases">
        <title>Haliovirga abyssi gen. nov., sp. nov., a mesophilic fermentative bacterium isolated from the Iheya North hydrothermal field and the proposal of Haliovirgaceae fam. nov.</title>
        <authorList>
            <person name="Miyazaki U."/>
            <person name="Tame A."/>
            <person name="Miyazaki J."/>
            <person name="Takai K."/>
            <person name="Sawayama S."/>
            <person name="Kitajima M."/>
            <person name="Okamoto A."/>
            <person name="Nakagawa S."/>
        </authorList>
    </citation>
    <scope>NUCLEOTIDE SEQUENCE [LARGE SCALE GENOMIC DNA]</scope>
    <source>
        <strain evidence="18 19">IC12</strain>
    </source>
</reference>
<evidence type="ECO:0000256" key="14">
    <source>
        <dbReference type="ARBA" id="ARBA00048988"/>
    </source>
</evidence>
<dbReference type="InterPro" id="IPR033454">
    <property type="entry name" value="RecG_wedge"/>
</dbReference>
<dbReference type="SUPFAM" id="SSF50249">
    <property type="entry name" value="Nucleic acid-binding proteins"/>
    <property type="match status" value="1"/>
</dbReference>
<keyword evidence="4 15" id="KW-0227">DNA damage</keyword>
<evidence type="ECO:0000256" key="13">
    <source>
        <dbReference type="ARBA" id="ARBA00034808"/>
    </source>
</evidence>
<dbReference type="InterPro" id="IPR012340">
    <property type="entry name" value="NA-bd_OB-fold"/>
</dbReference>
<evidence type="ECO:0000256" key="12">
    <source>
        <dbReference type="ARBA" id="ARBA00034617"/>
    </source>
</evidence>
<evidence type="ECO:0000256" key="5">
    <source>
        <dbReference type="ARBA" id="ARBA00022801"/>
    </source>
</evidence>
<dbReference type="GO" id="GO:0005524">
    <property type="term" value="F:ATP binding"/>
    <property type="evidence" value="ECO:0007669"/>
    <property type="project" value="UniProtKB-KW"/>
</dbReference>
<evidence type="ECO:0000256" key="1">
    <source>
        <dbReference type="ARBA" id="ARBA00007504"/>
    </source>
</evidence>
<dbReference type="EC" id="5.6.2.4" evidence="13 15"/>
<feature type="domain" description="Helicase C-terminal" evidence="17">
    <location>
        <begin position="460"/>
        <end position="620"/>
    </location>
</feature>
<dbReference type="GO" id="GO:0006281">
    <property type="term" value="P:DNA repair"/>
    <property type="evidence" value="ECO:0007669"/>
    <property type="project" value="UniProtKB-UniRule"/>
</dbReference>
<organism evidence="18 19">
    <name type="scientific">Haliovirga abyssi</name>
    <dbReference type="NCBI Taxonomy" id="2996794"/>
    <lineage>
        <taxon>Bacteria</taxon>
        <taxon>Fusobacteriati</taxon>
        <taxon>Fusobacteriota</taxon>
        <taxon>Fusobacteriia</taxon>
        <taxon>Fusobacteriales</taxon>
        <taxon>Haliovirgaceae</taxon>
        <taxon>Haliovirga</taxon>
    </lineage>
</organism>
<dbReference type="InterPro" id="IPR047112">
    <property type="entry name" value="RecG/Mfd"/>
</dbReference>
<dbReference type="SUPFAM" id="SSF52540">
    <property type="entry name" value="P-loop containing nucleoside triphosphate hydrolases"/>
    <property type="match status" value="2"/>
</dbReference>
<dbReference type="Pfam" id="PF00271">
    <property type="entry name" value="Helicase_C"/>
    <property type="match status" value="1"/>
</dbReference>
<dbReference type="Gene3D" id="3.40.50.300">
    <property type="entry name" value="P-loop containing nucleotide triphosphate hydrolases"/>
    <property type="match status" value="2"/>
</dbReference>
<dbReference type="InterPro" id="IPR045562">
    <property type="entry name" value="RecG_dom3_C"/>
</dbReference>
<keyword evidence="6 15" id="KW-0347">Helicase</keyword>
<evidence type="ECO:0000256" key="15">
    <source>
        <dbReference type="RuleBase" id="RU363016"/>
    </source>
</evidence>
<dbReference type="KEGG" id="haby:HLVA_08400"/>
<dbReference type="PANTHER" id="PTHR47964:SF1">
    <property type="entry name" value="ATP-DEPENDENT DNA HELICASE HOMOLOG RECG, CHLOROPLASTIC"/>
    <property type="match status" value="1"/>
</dbReference>
<dbReference type="SMART" id="SM00490">
    <property type="entry name" value="HELICc"/>
    <property type="match status" value="1"/>
</dbReference>
<evidence type="ECO:0000256" key="3">
    <source>
        <dbReference type="ARBA" id="ARBA00022741"/>
    </source>
</evidence>